<evidence type="ECO:0000313" key="4">
    <source>
        <dbReference type="Proteomes" id="UP000253961"/>
    </source>
</evidence>
<dbReference type="InterPro" id="IPR008969">
    <property type="entry name" value="CarboxyPept-like_regulatory"/>
</dbReference>
<dbReference type="PROSITE" id="PS52016">
    <property type="entry name" value="TONB_DEPENDENT_REC_3"/>
    <property type="match status" value="1"/>
</dbReference>
<comment type="caution">
    <text evidence="3">The sequence shown here is derived from an EMBL/GenBank/DDBJ whole genome shotgun (WGS) entry which is preliminary data.</text>
</comment>
<gene>
    <name evidence="3" type="ORF">DU508_09205</name>
</gene>
<dbReference type="InterPro" id="IPR023997">
    <property type="entry name" value="TonB-dep_OMP_SusC/RagA_CS"/>
</dbReference>
<dbReference type="Proteomes" id="UP000253961">
    <property type="component" value="Unassembled WGS sequence"/>
</dbReference>
<dbReference type="InterPro" id="IPR037066">
    <property type="entry name" value="Plug_dom_sf"/>
</dbReference>
<keyword evidence="1" id="KW-0813">Transport</keyword>
<comment type="similarity">
    <text evidence="1">Belongs to the TonB-dependent receptor family.</text>
</comment>
<name>A0A369PXV5_9SPHI</name>
<feature type="domain" description="TonB-dependent receptor plug" evidence="2">
    <location>
        <begin position="136"/>
        <end position="244"/>
    </location>
</feature>
<keyword evidence="1" id="KW-0472">Membrane</keyword>
<reference evidence="3 4" key="1">
    <citation type="submission" date="2018-07" db="EMBL/GenBank/DDBJ databases">
        <title>Pedobacter sp. nov., isolated from soil.</title>
        <authorList>
            <person name="Zhou L.Y."/>
            <person name="Du Z.J."/>
        </authorList>
    </citation>
    <scope>NUCLEOTIDE SEQUENCE [LARGE SCALE GENOMIC DNA]</scope>
    <source>
        <strain evidence="3 4">JDX94</strain>
    </source>
</reference>
<dbReference type="InterPro" id="IPR012910">
    <property type="entry name" value="Plug_dom"/>
</dbReference>
<sequence length="1099" mass="122150">MKSFFTNHSGIRWLCKKHILLNVFKCIPFLFLILIGSQVNAQTKATITGTVRDTAGLALPGVSITIENAKGGTQTDNNGKFVVDVVKGNILRISLVGYLENRITVTDNTVYNIVLKESVVMADEIVITAMGQKQRKEAVVGSVTTIKPGDLKIPASNLTAALAGQAAGIISYQRSGQPGQDNASFFIRGVTTFGYKQDPLILIDNVELTPNDLARLQPDDIASFSILKDASATALYGARGANGVILVSTKEGKEGKAKINFRSEYSLSQSTQTLELVDPIEYMTLFNEASLTRNAALPLPFTQSKIDNTRATMAGAPGSNPYVYPAVNWMDMLFKDRASTQRNNLSISGGGGVAKYYISGSYNIDNGVLKTDIRNNNDNNVNFKNYQLRSNINVNLTKTTELIVRLSGTFSDYNGPITLDGSFASDLYAVASHASPVLFPAYYPADEANAGANHILFGNVGGPDGTRNNSILYPNGNPYAQLLKGHKNSSESRMSAQLELNQDFNFITEGLKLRAIFNTNRYSYFDSQLSYSPYFYSADSYNKQANTYSLTWLNPRNNVDNNVPTEYLVYSKNEPNANSFFYFQGALDYNRKFGNHTVSSTMIGTAQQTLYSSAKDPRTNTTTLPYSLPFRNLGLAGRATYSFKDRYFVEFNFGYNGSERFSEANRFGFFPTIGAAWVPSNESFWKENDIVNRLKIRFSHGLVGNDAIGSQRFFYLSDVNLNGGNFAQFGINNQNQLNGVSIRSYANANITWETSRQTNLATEITLLKNFNIIAELYKNHRYDVLRSRNIPSTEGFEADVLTNLGVVDSKGMDLSVDYKQNFSNGLWGAIRGNFTYSTNKYTYIEEPNYPETWRHFIGQPISRGYGFIAERLFVDDAEVSNSPTQAFNTSDAYGNRITGAVPRGGDIKYRDLNGDGRIDDLDMAFLGYPSTPEIVYGFGFSTGFKGFDLSAFFQGQARVSFFIDPRKTSPFLERNVAYVEGRAQVLKSFADSHWSEEDQNLYAIYPRLGTSSAVVANNLQPSTWWLRDGSFIRLKSVEIGYTLPNSILKSLRLSNCRIYLNGLNLVTWSPFKMWDPELGGNGFSYPIQKVFNFGLNVNL</sequence>
<dbReference type="Gene3D" id="2.60.40.1120">
    <property type="entry name" value="Carboxypeptidase-like, regulatory domain"/>
    <property type="match status" value="1"/>
</dbReference>
<dbReference type="Gene3D" id="2.170.130.10">
    <property type="entry name" value="TonB-dependent receptor, plug domain"/>
    <property type="match status" value="1"/>
</dbReference>
<keyword evidence="1" id="KW-0998">Cell outer membrane</keyword>
<dbReference type="Pfam" id="PF13715">
    <property type="entry name" value="CarbopepD_reg_2"/>
    <property type="match status" value="1"/>
</dbReference>
<dbReference type="NCBIfam" id="TIGR04056">
    <property type="entry name" value="OMP_RagA_SusC"/>
    <property type="match status" value="1"/>
</dbReference>
<accession>A0A369PXV5</accession>
<dbReference type="AlphaFoldDB" id="A0A369PXV5"/>
<keyword evidence="3" id="KW-0675">Receptor</keyword>
<evidence type="ECO:0000256" key="1">
    <source>
        <dbReference type="PROSITE-ProRule" id="PRU01360"/>
    </source>
</evidence>
<dbReference type="SUPFAM" id="SSF49464">
    <property type="entry name" value="Carboxypeptidase regulatory domain-like"/>
    <property type="match status" value="1"/>
</dbReference>
<dbReference type="GO" id="GO:0009279">
    <property type="term" value="C:cell outer membrane"/>
    <property type="evidence" value="ECO:0007669"/>
    <property type="project" value="UniProtKB-SubCell"/>
</dbReference>
<keyword evidence="1" id="KW-0812">Transmembrane</keyword>
<comment type="subcellular location">
    <subcellularLocation>
        <location evidence="1">Cell outer membrane</location>
        <topology evidence="1">Multi-pass membrane protein</topology>
    </subcellularLocation>
</comment>
<dbReference type="Pfam" id="PF07715">
    <property type="entry name" value="Plug"/>
    <property type="match status" value="1"/>
</dbReference>
<dbReference type="RefSeq" id="WP_115402505.1">
    <property type="nucleotide sequence ID" value="NZ_QPKV01000003.1"/>
</dbReference>
<evidence type="ECO:0000313" key="3">
    <source>
        <dbReference type="EMBL" id="RDC57334.1"/>
    </source>
</evidence>
<dbReference type="InterPro" id="IPR023996">
    <property type="entry name" value="TonB-dep_OMP_SusC/RagA"/>
</dbReference>
<dbReference type="OrthoDB" id="721000at2"/>
<dbReference type="FunFam" id="2.170.130.10:FF:000003">
    <property type="entry name" value="SusC/RagA family TonB-linked outer membrane protein"/>
    <property type="match status" value="1"/>
</dbReference>
<keyword evidence="4" id="KW-1185">Reference proteome</keyword>
<dbReference type="EMBL" id="QPKV01000003">
    <property type="protein sequence ID" value="RDC57334.1"/>
    <property type="molecule type" value="Genomic_DNA"/>
</dbReference>
<organism evidence="3 4">
    <name type="scientific">Pedobacter chinensis</name>
    <dbReference type="NCBI Taxonomy" id="2282421"/>
    <lineage>
        <taxon>Bacteria</taxon>
        <taxon>Pseudomonadati</taxon>
        <taxon>Bacteroidota</taxon>
        <taxon>Sphingobacteriia</taxon>
        <taxon>Sphingobacteriales</taxon>
        <taxon>Sphingobacteriaceae</taxon>
        <taxon>Pedobacter</taxon>
    </lineage>
</organism>
<proteinExistence type="inferred from homology"/>
<protein>
    <submittedName>
        <fullName evidence="3">TonB-dependent receptor</fullName>
    </submittedName>
</protein>
<dbReference type="InterPro" id="IPR039426">
    <property type="entry name" value="TonB-dep_rcpt-like"/>
</dbReference>
<evidence type="ECO:0000259" key="2">
    <source>
        <dbReference type="Pfam" id="PF07715"/>
    </source>
</evidence>
<dbReference type="NCBIfam" id="TIGR04057">
    <property type="entry name" value="SusC_RagA_signa"/>
    <property type="match status" value="1"/>
</dbReference>
<keyword evidence="1" id="KW-1134">Transmembrane beta strand</keyword>
<dbReference type="SUPFAM" id="SSF56935">
    <property type="entry name" value="Porins"/>
    <property type="match status" value="1"/>
</dbReference>